<evidence type="ECO:0000256" key="1">
    <source>
        <dbReference type="SAM" id="MobiDB-lite"/>
    </source>
</evidence>
<dbReference type="Proteomes" id="UP000193925">
    <property type="component" value="Chromosome AFERRI"/>
</dbReference>
<feature type="compositionally biased region" description="Polar residues" evidence="1">
    <location>
        <begin position="29"/>
        <end position="38"/>
    </location>
</feature>
<evidence type="ECO:0000313" key="3">
    <source>
        <dbReference type="EMBL" id="SMH64883.1"/>
    </source>
</evidence>
<feature type="region of interest" description="Disordered" evidence="1">
    <location>
        <begin position="1"/>
        <end position="20"/>
    </location>
</feature>
<keyword evidence="4" id="KW-1185">Reference proteome</keyword>
<sequence>MPTLLQRLNGAPDKGAIPFPKIDKETKKCASSLTNLSSPHGKPIMPPSRMLPPPF</sequence>
<name>A0A060ULI3_9PROT</name>
<dbReference type="EMBL" id="LT841305">
    <property type="protein sequence ID" value="SMH64883.1"/>
    <property type="molecule type" value="Genomic_DNA"/>
</dbReference>
<evidence type="ECO:0000313" key="4">
    <source>
        <dbReference type="Proteomes" id="UP000193925"/>
    </source>
</evidence>
<proteinExistence type="predicted"/>
<evidence type="ECO:0000313" key="2">
    <source>
        <dbReference type="EMBL" id="CDQ09216.1"/>
    </source>
</evidence>
<gene>
    <name evidence="3" type="ORF">AFERRI_10917</name>
    <name evidence="2" type="ORF">AFERRI_240050</name>
</gene>
<feature type="region of interest" description="Disordered" evidence="1">
    <location>
        <begin position="29"/>
        <end position="55"/>
    </location>
</feature>
<dbReference type="AlphaFoldDB" id="A0A060ULI3"/>
<accession>A0A060ULI3</accession>
<reference evidence="2" key="1">
    <citation type="submission" date="2014-03" db="EMBL/GenBank/DDBJ databases">
        <authorList>
            <person name="Genoscope - CEA"/>
        </authorList>
    </citation>
    <scope>NUCLEOTIDE SEQUENCE [LARGE SCALE GENOMIC DNA]</scope>
    <source>
        <strain evidence="2">CF27</strain>
    </source>
</reference>
<reference evidence="3 4" key="3">
    <citation type="submission" date="2017-03" db="EMBL/GenBank/DDBJ databases">
        <authorList>
            <person name="Regsiter A."/>
            <person name="William W."/>
        </authorList>
    </citation>
    <scope>NUCLEOTIDE SEQUENCE [LARGE SCALE GENOMIC DNA]</scope>
    <source>
        <strain evidence="3">PRJEB5721</strain>
    </source>
</reference>
<protein>
    <submittedName>
        <fullName evidence="2">Uncharacterized protein</fullName>
    </submittedName>
</protein>
<dbReference type="EMBL" id="CCCS020000017">
    <property type="protein sequence ID" value="CDQ09216.1"/>
    <property type="molecule type" value="Genomic_DNA"/>
</dbReference>
<organism evidence="2">
    <name type="scientific">Acidithiobacillus ferrivorans</name>
    <dbReference type="NCBI Taxonomy" id="160808"/>
    <lineage>
        <taxon>Bacteria</taxon>
        <taxon>Pseudomonadati</taxon>
        <taxon>Pseudomonadota</taxon>
        <taxon>Acidithiobacillia</taxon>
        <taxon>Acidithiobacillales</taxon>
        <taxon>Acidithiobacillaceae</taxon>
        <taxon>Acidithiobacillus</taxon>
    </lineage>
</organism>
<feature type="compositionally biased region" description="Pro residues" evidence="1">
    <location>
        <begin position="44"/>
        <end position="55"/>
    </location>
</feature>
<reference evidence="2" key="2">
    <citation type="submission" date="2014-07" db="EMBL/GenBank/DDBJ databases">
        <title>Initial genome analysis of the psychrotolerant acidophile Acidithiobacillus ferrivorans CF27: insights into iron and sulfur oxidation pathways and into biofilm formation.</title>
        <authorList>
            <person name="Talla E."/>
            <person name="Hedrich S."/>
            <person name="Mangenot S."/>
            <person name="Ji B."/>
            <person name="Johnson D.B."/>
            <person name="Barbe V."/>
            <person name="Bonnefoy V."/>
        </authorList>
    </citation>
    <scope>NUCLEOTIDE SEQUENCE [LARGE SCALE GENOMIC DNA]</scope>
    <source>
        <strain evidence="2">CF27</strain>
    </source>
</reference>